<evidence type="ECO:0000313" key="1">
    <source>
        <dbReference type="EMBL" id="VVS95937.1"/>
    </source>
</evidence>
<gene>
    <name evidence="1" type="ORF">SPHINGO391_10021</name>
</gene>
<accession>A0A5E7XPS5</accession>
<dbReference type="EMBL" id="CABVLI010000001">
    <property type="protein sequence ID" value="VVS95937.1"/>
    <property type="molecule type" value="Genomic_DNA"/>
</dbReference>
<organism evidence="1 2">
    <name type="scientific">Sphingomonas aurantiaca</name>
    <dbReference type="NCBI Taxonomy" id="185949"/>
    <lineage>
        <taxon>Bacteria</taxon>
        <taxon>Pseudomonadati</taxon>
        <taxon>Pseudomonadota</taxon>
        <taxon>Alphaproteobacteria</taxon>
        <taxon>Sphingomonadales</taxon>
        <taxon>Sphingomonadaceae</taxon>
        <taxon>Sphingomonas</taxon>
    </lineage>
</organism>
<sequence>MTGRRVEVDSGKRGGVATEVADKVKTLEHEVRELWQGNEILRKASAYSAQAKLDRLFRR</sequence>
<dbReference type="AlphaFoldDB" id="A0A5E7XPS5"/>
<name>A0A5E7XPS5_9SPHN</name>
<reference evidence="1 2" key="1">
    <citation type="submission" date="2019-09" db="EMBL/GenBank/DDBJ databases">
        <authorList>
            <person name="Dittami M. S."/>
        </authorList>
    </citation>
    <scope>NUCLEOTIDE SEQUENCE [LARGE SCALE GENOMIC DNA]</scope>
    <source>
        <strain evidence="1">SPHINGO391</strain>
    </source>
</reference>
<protein>
    <recommendedName>
        <fullName evidence="3">Transposase</fullName>
    </recommendedName>
</protein>
<dbReference type="Proteomes" id="UP000326857">
    <property type="component" value="Unassembled WGS sequence"/>
</dbReference>
<evidence type="ECO:0008006" key="3">
    <source>
        <dbReference type="Google" id="ProtNLM"/>
    </source>
</evidence>
<evidence type="ECO:0000313" key="2">
    <source>
        <dbReference type="Proteomes" id="UP000326857"/>
    </source>
</evidence>
<proteinExistence type="predicted"/>